<dbReference type="AlphaFoldDB" id="A0A2M8FFR6"/>
<evidence type="ECO:0000256" key="3">
    <source>
        <dbReference type="ARBA" id="ARBA00022598"/>
    </source>
</evidence>
<proteinExistence type="inferred from homology"/>
<reference evidence="12" key="1">
    <citation type="submission" date="2017-09" db="EMBL/GenBank/DDBJ databases">
        <title>Depth-based differentiation of microbial function through sediment-hosted aquifers and enrichment of novel symbionts in the deep terrestrial subsurface.</title>
        <authorList>
            <person name="Probst A.J."/>
            <person name="Ladd B."/>
            <person name="Jarett J.K."/>
            <person name="Geller-Mcgrath D.E."/>
            <person name="Sieber C.M.K."/>
            <person name="Emerson J.B."/>
            <person name="Anantharaman K."/>
            <person name="Thomas B.C."/>
            <person name="Malmstrom R."/>
            <person name="Stieglmeier M."/>
            <person name="Klingl A."/>
            <person name="Woyke T."/>
            <person name="Ryan C.M."/>
            <person name="Banfield J.F."/>
        </authorList>
    </citation>
    <scope>NUCLEOTIDE SEQUENCE [LARGE SCALE GENOMIC DNA]</scope>
</reference>
<dbReference type="GO" id="GO:0004823">
    <property type="term" value="F:leucine-tRNA ligase activity"/>
    <property type="evidence" value="ECO:0007669"/>
    <property type="project" value="UniProtKB-EC"/>
</dbReference>
<dbReference type="CDD" id="cd07958">
    <property type="entry name" value="Anticodon_Ia_Leu_BEm"/>
    <property type="match status" value="1"/>
</dbReference>
<evidence type="ECO:0000259" key="10">
    <source>
        <dbReference type="Pfam" id="PF08264"/>
    </source>
</evidence>
<comment type="catalytic activity">
    <reaction evidence="8">
        <text>tRNA(Leu) + L-leucine + ATP = L-leucyl-tRNA(Leu) + AMP + diphosphate</text>
        <dbReference type="Rhea" id="RHEA:11688"/>
        <dbReference type="Rhea" id="RHEA-COMP:9613"/>
        <dbReference type="Rhea" id="RHEA-COMP:9622"/>
        <dbReference type="ChEBI" id="CHEBI:30616"/>
        <dbReference type="ChEBI" id="CHEBI:33019"/>
        <dbReference type="ChEBI" id="CHEBI:57427"/>
        <dbReference type="ChEBI" id="CHEBI:78442"/>
        <dbReference type="ChEBI" id="CHEBI:78494"/>
        <dbReference type="ChEBI" id="CHEBI:456215"/>
        <dbReference type="EC" id="6.1.1.4"/>
    </reaction>
</comment>
<evidence type="ECO:0000256" key="4">
    <source>
        <dbReference type="ARBA" id="ARBA00022741"/>
    </source>
</evidence>
<dbReference type="InterPro" id="IPR002300">
    <property type="entry name" value="aa-tRNA-synth_Ia"/>
</dbReference>
<evidence type="ECO:0000256" key="2">
    <source>
        <dbReference type="ARBA" id="ARBA00013164"/>
    </source>
</evidence>
<dbReference type="EC" id="6.1.1.4" evidence="2"/>
<dbReference type="InterPro" id="IPR009080">
    <property type="entry name" value="tRNAsynth_Ia_anticodon-bd"/>
</dbReference>
<dbReference type="EMBL" id="PFRD01000017">
    <property type="protein sequence ID" value="PJC56445.1"/>
    <property type="molecule type" value="Genomic_DNA"/>
</dbReference>
<dbReference type="Pfam" id="PF00133">
    <property type="entry name" value="tRNA-synt_1"/>
    <property type="match status" value="1"/>
</dbReference>
<keyword evidence="6" id="KW-0648">Protein biosynthesis</keyword>
<gene>
    <name evidence="11" type="ORF">CO026_00280</name>
</gene>
<keyword evidence="4" id="KW-0547">Nucleotide-binding</keyword>
<sequence>LIYARFWHKFLYDIGVVSTIEPFQRLEFLGFILAEDGRKMSKRWGNVINPDDIVKLVGADSLRVYEMFMGPFENTIAWSKDGLAGACRFLERVNGLSAHLTDNESESVQRQLHKTIKKVAEDIENFKFNTAVSAMMIFINEAEKNGLSQKTFEQFLQILAPFAPHLTEELWQELGHSNSIHLESFPVADEELAKDTTVEIGVQINGKLRGSIEVAPDAPESTVTDMAKGNSVIAKYLYPVEIKKVVYVPGRILNFIIN</sequence>
<evidence type="ECO:0000256" key="8">
    <source>
        <dbReference type="ARBA" id="ARBA00047469"/>
    </source>
</evidence>
<name>A0A2M8FFR6_9BACT</name>
<dbReference type="InterPro" id="IPR013155">
    <property type="entry name" value="M/V/L/I-tRNA-synth_anticd-bd"/>
</dbReference>
<dbReference type="GO" id="GO:0005829">
    <property type="term" value="C:cytosol"/>
    <property type="evidence" value="ECO:0007669"/>
    <property type="project" value="TreeGrafter"/>
</dbReference>
<dbReference type="PANTHER" id="PTHR43740">
    <property type="entry name" value="LEUCYL-TRNA SYNTHETASE"/>
    <property type="match status" value="1"/>
</dbReference>
<evidence type="ECO:0000256" key="1">
    <source>
        <dbReference type="ARBA" id="ARBA00005594"/>
    </source>
</evidence>
<evidence type="ECO:0000313" key="11">
    <source>
        <dbReference type="EMBL" id="PJC56445.1"/>
    </source>
</evidence>
<comment type="caution">
    <text evidence="11">The sequence shown here is derived from an EMBL/GenBank/DDBJ whole genome shotgun (WGS) entry which is preliminary data.</text>
</comment>
<accession>A0A2M8FFR6</accession>
<feature type="domain" description="Methionyl/Valyl/Leucyl/Isoleucyl-tRNA synthetase anticodon-binding" evidence="10">
    <location>
        <begin position="110"/>
        <end position="222"/>
    </location>
</feature>
<keyword evidence="5" id="KW-0067">ATP-binding</keyword>
<dbReference type="GO" id="GO:0006429">
    <property type="term" value="P:leucyl-tRNA aminoacylation"/>
    <property type="evidence" value="ECO:0007669"/>
    <property type="project" value="InterPro"/>
</dbReference>
<dbReference type="Gene3D" id="3.40.50.620">
    <property type="entry name" value="HUPs"/>
    <property type="match status" value="1"/>
</dbReference>
<dbReference type="Gene3D" id="3.10.20.590">
    <property type="match status" value="1"/>
</dbReference>
<dbReference type="Pfam" id="PF08264">
    <property type="entry name" value="Anticodon_1"/>
    <property type="match status" value="1"/>
</dbReference>
<dbReference type="InterPro" id="IPR002302">
    <property type="entry name" value="Leu-tRNA-ligase"/>
</dbReference>
<dbReference type="Gene3D" id="1.10.730.10">
    <property type="entry name" value="Isoleucyl-tRNA Synthetase, Domain 1"/>
    <property type="match status" value="1"/>
</dbReference>
<evidence type="ECO:0000256" key="5">
    <source>
        <dbReference type="ARBA" id="ARBA00022840"/>
    </source>
</evidence>
<keyword evidence="7" id="KW-0030">Aminoacyl-tRNA synthetase</keyword>
<dbReference type="FunFam" id="1.10.730.10:FF:000002">
    <property type="entry name" value="Leucine--tRNA ligase"/>
    <property type="match status" value="1"/>
</dbReference>
<dbReference type="SUPFAM" id="SSF52374">
    <property type="entry name" value="Nucleotidylyl transferase"/>
    <property type="match status" value="1"/>
</dbReference>
<feature type="non-terminal residue" evidence="11">
    <location>
        <position position="1"/>
    </location>
</feature>
<evidence type="ECO:0000256" key="6">
    <source>
        <dbReference type="ARBA" id="ARBA00022917"/>
    </source>
</evidence>
<evidence type="ECO:0000256" key="7">
    <source>
        <dbReference type="ARBA" id="ARBA00023146"/>
    </source>
</evidence>
<dbReference type="InterPro" id="IPR014729">
    <property type="entry name" value="Rossmann-like_a/b/a_fold"/>
</dbReference>
<feature type="domain" description="Aminoacyl-tRNA synthetase class Ia" evidence="9">
    <location>
        <begin position="5"/>
        <end position="67"/>
    </location>
</feature>
<keyword evidence="3 11" id="KW-0436">Ligase</keyword>
<evidence type="ECO:0000259" key="9">
    <source>
        <dbReference type="Pfam" id="PF00133"/>
    </source>
</evidence>
<protein>
    <recommendedName>
        <fullName evidence="2">leucine--tRNA ligase</fullName>
        <ecNumber evidence="2">6.1.1.4</ecNumber>
    </recommendedName>
</protein>
<dbReference type="GO" id="GO:0005524">
    <property type="term" value="F:ATP binding"/>
    <property type="evidence" value="ECO:0007669"/>
    <property type="project" value="UniProtKB-KW"/>
</dbReference>
<evidence type="ECO:0000313" key="12">
    <source>
        <dbReference type="Proteomes" id="UP000230391"/>
    </source>
</evidence>
<dbReference type="Proteomes" id="UP000230391">
    <property type="component" value="Unassembled WGS sequence"/>
</dbReference>
<dbReference type="SUPFAM" id="SSF47323">
    <property type="entry name" value="Anticodon-binding domain of a subclass of class I aminoacyl-tRNA synthetases"/>
    <property type="match status" value="1"/>
</dbReference>
<comment type="similarity">
    <text evidence="1">Belongs to the class-I aminoacyl-tRNA synthetase family.</text>
</comment>
<dbReference type="PANTHER" id="PTHR43740:SF2">
    <property type="entry name" value="LEUCINE--TRNA LIGASE, MITOCHONDRIAL"/>
    <property type="match status" value="1"/>
</dbReference>
<organism evidence="11 12">
    <name type="scientific">Candidatus Kaiserbacteria bacterium CG_4_9_14_0_2_um_filter_41_32</name>
    <dbReference type="NCBI Taxonomy" id="1974601"/>
    <lineage>
        <taxon>Bacteria</taxon>
        <taxon>Candidatus Kaiseribacteriota</taxon>
    </lineage>
</organism>